<dbReference type="NCBIfam" id="TIGR01484">
    <property type="entry name" value="HAD-SF-IIB"/>
    <property type="match status" value="1"/>
</dbReference>
<dbReference type="SUPFAM" id="SSF56784">
    <property type="entry name" value="HAD-like"/>
    <property type="match status" value="1"/>
</dbReference>
<reference evidence="1 2" key="1">
    <citation type="submission" date="2011-08" db="EMBL/GenBank/DDBJ databases">
        <title>The Genome Sequence of Plasmodium vivax India VII.</title>
        <authorList>
            <consortium name="The Broad Institute Genome Sequencing Platform"/>
            <consortium name="The Broad Institute Genome Sequencing Center for Infectious Disease"/>
            <person name="Neafsey D."/>
            <person name="Carlton J."/>
            <person name="Barnwell J."/>
            <person name="Collins W."/>
            <person name="Escalante A."/>
            <person name="Mullikin J."/>
            <person name="Saul A."/>
            <person name="Guigo R."/>
            <person name="Camara F."/>
            <person name="Young S.K."/>
            <person name="Zeng Q."/>
            <person name="Gargeya S."/>
            <person name="Fitzgerald M."/>
            <person name="Haas B."/>
            <person name="Abouelleil A."/>
            <person name="Alvarado L."/>
            <person name="Arachchi H.M."/>
            <person name="Berlin A."/>
            <person name="Brown A."/>
            <person name="Chapman S.B."/>
            <person name="Chen Z."/>
            <person name="Dunbar C."/>
            <person name="Freedman E."/>
            <person name="Gearin G."/>
            <person name="Gellesch M."/>
            <person name="Goldberg J."/>
            <person name="Griggs A."/>
            <person name="Gujja S."/>
            <person name="Heiman D."/>
            <person name="Howarth C."/>
            <person name="Larson L."/>
            <person name="Lui A."/>
            <person name="MacDonald P.J.P."/>
            <person name="Montmayeur A."/>
            <person name="Murphy C."/>
            <person name="Neiman D."/>
            <person name="Pearson M."/>
            <person name="Priest M."/>
            <person name="Roberts A."/>
            <person name="Saif S."/>
            <person name="Shea T."/>
            <person name="Shenoy N."/>
            <person name="Sisk P."/>
            <person name="Stolte C."/>
            <person name="Sykes S."/>
            <person name="Wortman J."/>
            <person name="Nusbaum C."/>
            <person name="Birren B."/>
        </authorList>
    </citation>
    <scope>NUCLEOTIDE SEQUENCE [LARGE SCALE GENOMIC DNA]</scope>
    <source>
        <strain evidence="1 2">India VII</strain>
    </source>
</reference>
<dbReference type="PANTHER" id="PTHR10000:SF8">
    <property type="entry name" value="HAD SUPERFAMILY HYDROLASE-LIKE, TYPE 3"/>
    <property type="match status" value="1"/>
</dbReference>
<dbReference type="PANTHER" id="PTHR10000">
    <property type="entry name" value="PHOSPHOSERINE PHOSPHATASE"/>
    <property type="match status" value="1"/>
</dbReference>
<dbReference type="SFLD" id="SFLDG01140">
    <property type="entry name" value="C2.B:_Phosphomannomutase_and_P"/>
    <property type="match status" value="1"/>
</dbReference>
<dbReference type="SFLD" id="SFLDG01144">
    <property type="entry name" value="C2.B.4:_PGP_Like"/>
    <property type="match status" value="1"/>
</dbReference>
<dbReference type="AlphaFoldDB" id="A0A0J9SER4"/>
<dbReference type="SFLD" id="SFLDS00003">
    <property type="entry name" value="Haloacid_Dehalogenase"/>
    <property type="match status" value="1"/>
</dbReference>
<dbReference type="InterPro" id="IPR006379">
    <property type="entry name" value="HAD-SF_hydro_IIB"/>
</dbReference>
<dbReference type="OrthoDB" id="27226at2759"/>
<dbReference type="InterPro" id="IPR036412">
    <property type="entry name" value="HAD-like_sf"/>
</dbReference>
<accession>A0A0J9SER4</accession>
<dbReference type="GO" id="GO:0000287">
    <property type="term" value="F:magnesium ion binding"/>
    <property type="evidence" value="ECO:0007669"/>
    <property type="project" value="TreeGrafter"/>
</dbReference>
<dbReference type="PROSITE" id="PS01228">
    <property type="entry name" value="COF_1"/>
    <property type="match status" value="1"/>
</dbReference>
<gene>
    <name evidence="1" type="ORF">PVIIG_03290</name>
</gene>
<dbReference type="Gene3D" id="3.40.50.1000">
    <property type="entry name" value="HAD superfamily/HAD-like"/>
    <property type="match status" value="1"/>
</dbReference>
<sequence>MTAKMLDIVDQAGKSVSRENLKDEIKILFTDIDGTLLNSDHKLSPQNMQTIIKAKEKGIKIVLATGRPTFSVQGVIGEELKKNDLKLFPGIYLNGCITYDEKGERIIDHVLNDELKMDIYNFSKKEKFDQYCIWYTLEKTFCFTINDEIRSYMNVESVTPEIINEETFKTLRVYKVLMCLNEQNVCSVFQSCKDLFAHKINVANTFMNYIELFHQKTNKFEGVKKICESYNISLNNALVIGDGENDMEMLEGVPTSVSPSNASEKVKRCAKYVGPSNNDSVVSYVLQRFCGV</sequence>
<dbReference type="Proteomes" id="UP000053562">
    <property type="component" value="Unassembled WGS sequence"/>
</dbReference>
<dbReference type="InterPro" id="IPR023214">
    <property type="entry name" value="HAD_sf"/>
</dbReference>
<evidence type="ECO:0000313" key="2">
    <source>
        <dbReference type="Proteomes" id="UP000053562"/>
    </source>
</evidence>
<dbReference type="Pfam" id="PF08282">
    <property type="entry name" value="Hydrolase_3"/>
    <property type="match status" value="1"/>
</dbReference>
<proteinExistence type="predicted"/>
<organism evidence="1 2">
    <name type="scientific">Plasmodium vivax India VII</name>
    <dbReference type="NCBI Taxonomy" id="1077284"/>
    <lineage>
        <taxon>Eukaryota</taxon>
        <taxon>Sar</taxon>
        <taxon>Alveolata</taxon>
        <taxon>Apicomplexa</taxon>
        <taxon>Aconoidasida</taxon>
        <taxon>Haemosporida</taxon>
        <taxon>Plasmodiidae</taxon>
        <taxon>Plasmodium</taxon>
        <taxon>Plasmodium (Plasmodium)</taxon>
    </lineage>
</organism>
<protein>
    <submittedName>
        <fullName evidence="1">Haloacid dehalogenase</fullName>
    </submittedName>
</protein>
<dbReference type="NCBIfam" id="TIGR00099">
    <property type="entry name" value="Cof-subfamily"/>
    <property type="match status" value="1"/>
</dbReference>
<name>A0A0J9SER4_PLAVI</name>
<dbReference type="InterPro" id="IPR000150">
    <property type="entry name" value="Cof"/>
</dbReference>
<evidence type="ECO:0000313" key="1">
    <source>
        <dbReference type="EMBL" id="KMZ81435.1"/>
    </source>
</evidence>
<dbReference type="EMBL" id="KQ234242">
    <property type="protein sequence ID" value="KMZ81435.1"/>
    <property type="molecule type" value="Genomic_DNA"/>
</dbReference>
<dbReference type="Gene3D" id="3.30.1240.10">
    <property type="match status" value="1"/>
</dbReference>
<dbReference type="GO" id="GO:0016791">
    <property type="term" value="F:phosphatase activity"/>
    <property type="evidence" value="ECO:0007669"/>
    <property type="project" value="TreeGrafter"/>
</dbReference>
<dbReference type="GO" id="GO:0005829">
    <property type="term" value="C:cytosol"/>
    <property type="evidence" value="ECO:0007669"/>
    <property type="project" value="TreeGrafter"/>
</dbReference>
<dbReference type="PROSITE" id="PS01229">
    <property type="entry name" value="COF_2"/>
    <property type="match status" value="1"/>
</dbReference>